<keyword evidence="6" id="KW-1185">Reference proteome</keyword>
<dbReference type="OMA" id="ENQCCVE"/>
<dbReference type="Pfam" id="PF00959">
    <property type="entry name" value="Phage_lysozyme"/>
    <property type="match status" value="1"/>
</dbReference>
<dbReference type="GO" id="GO:0016998">
    <property type="term" value="P:cell wall macromolecule catabolic process"/>
    <property type="evidence" value="ECO:0007669"/>
    <property type="project" value="InterPro"/>
</dbReference>
<dbReference type="GO" id="GO:0003796">
    <property type="term" value="F:lysozyme activity"/>
    <property type="evidence" value="ECO:0007669"/>
    <property type="project" value="InterPro"/>
</dbReference>
<sequence>MKSISFISLFASTLVVSTSAIPHVNSLFGRATTTQDPCYTEKYGKGYCQKPKYCKGIFVRGAYCGGEDGNYENQCCVELVCKVPAGAGYCRVKDRGCPGGKFQPSDPGPSEWPCTGENTQCCVPDKTSSPPSPDSDTSTTNTNNTSEHVGGDGRINQEAIKMIKKLEGFRGDIYKDQVGVDTIGYGHNCVTAPGTCEALNPPITEKEAEDLMMKDMEQFEKCVCDLPNSEELTSNQFCSMVRYVCTFFFFAFPCTRIQPYSGLLD</sequence>
<reference evidence="5 6" key="1">
    <citation type="journal article" date="2010" name="Nature">
        <title>Perigord black truffle genome uncovers evolutionary origins and mechanisms of symbiosis.</title>
        <authorList>
            <person name="Martin F."/>
            <person name="Kohler A."/>
            <person name="Murat C."/>
            <person name="Balestrini R."/>
            <person name="Coutinho P.M."/>
            <person name="Jaillon O."/>
            <person name="Montanini B."/>
            <person name="Morin E."/>
            <person name="Noel B."/>
            <person name="Percudani R."/>
            <person name="Porcel B."/>
            <person name="Rubini A."/>
            <person name="Amicucci A."/>
            <person name="Amselem J."/>
            <person name="Anthouard V."/>
            <person name="Arcioni S."/>
            <person name="Artiguenave F."/>
            <person name="Aury J.M."/>
            <person name="Ballario P."/>
            <person name="Bolchi A."/>
            <person name="Brenna A."/>
            <person name="Brun A."/>
            <person name="Buee M."/>
            <person name="Cantarel B."/>
            <person name="Chevalier G."/>
            <person name="Couloux A."/>
            <person name="Da Silva C."/>
            <person name="Denoeud F."/>
            <person name="Duplessis S."/>
            <person name="Ghignone S."/>
            <person name="Hilselberger B."/>
            <person name="Iotti M."/>
            <person name="Marcais B."/>
            <person name="Mello A."/>
            <person name="Miranda M."/>
            <person name="Pacioni G."/>
            <person name="Quesneville H."/>
            <person name="Riccioni C."/>
            <person name="Ruotolo R."/>
            <person name="Splivallo R."/>
            <person name="Stocchi V."/>
            <person name="Tisserant E."/>
            <person name="Viscomi A.R."/>
            <person name="Zambonelli A."/>
            <person name="Zampieri E."/>
            <person name="Henrissat B."/>
            <person name="Lebrun M.H."/>
            <person name="Paolocci F."/>
            <person name="Bonfante P."/>
            <person name="Ottonello S."/>
            <person name="Wincker P."/>
        </authorList>
    </citation>
    <scope>NUCLEOTIDE SEQUENCE [LARGE SCALE GENOMIC DNA]</scope>
    <source>
        <strain evidence="5 6">Mel28</strain>
    </source>
</reference>
<protein>
    <submittedName>
        <fullName evidence="5">(Perigord truffle) hypothetical protein</fullName>
    </submittedName>
</protein>
<keyword evidence="2" id="KW-0081">Bacteriolytic enzyme</keyword>
<dbReference type="GO" id="GO:0031640">
    <property type="term" value="P:killing of cells of another organism"/>
    <property type="evidence" value="ECO:0007669"/>
    <property type="project" value="UniProtKB-KW"/>
</dbReference>
<organism evidence="5 6">
    <name type="scientific">Tuber melanosporum (strain Mel28)</name>
    <name type="common">Perigord black truffle</name>
    <dbReference type="NCBI Taxonomy" id="656061"/>
    <lineage>
        <taxon>Eukaryota</taxon>
        <taxon>Fungi</taxon>
        <taxon>Dikarya</taxon>
        <taxon>Ascomycota</taxon>
        <taxon>Pezizomycotina</taxon>
        <taxon>Pezizomycetes</taxon>
        <taxon>Pezizales</taxon>
        <taxon>Tuberaceae</taxon>
        <taxon>Tuber</taxon>
    </lineage>
</organism>
<keyword evidence="1" id="KW-0929">Antimicrobial</keyword>
<dbReference type="InterPro" id="IPR023346">
    <property type="entry name" value="Lysozyme-like_dom_sf"/>
</dbReference>
<dbReference type="InterPro" id="IPR023347">
    <property type="entry name" value="Lysozyme_dom_sf"/>
</dbReference>
<name>D5GPX4_TUBMM</name>
<evidence type="ECO:0000313" key="5">
    <source>
        <dbReference type="EMBL" id="CAZ86551.1"/>
    </source>
</evidence>
<dbReference type="GO" id="GO:0009253">
    <property type="term" value="P:peptidoglycan catabolic process"/>
    <property type="evidence" value="ECO:0007669"/>
    <property type="project" value="InterPro"/>
</dbReference>
<dbReference type="GeneID" id="9182294"/>
<proteinExistence type="predicted"/>
<feature type="chain" id="PRO_5003072871" evidence="4">
    <location>
        <begin position="21"/>
        <end position="265"/>
    </location>
</feature>
<dbReference type="STRING" id="656061.D5GPX4"/>
<evidence type="ECO:0000256" key="3">
    <source>
        <dbReference type="SAM" id="MobiDB-lite"/>
    </source>
</evidence>
<evidence type="ECO:0000256" key="4">
    <source>
        <dbReference type="SAM" id="SignalP"/>
    </source>
</evidence>
<evidence type="ECO:0000256" key="2">
    <source>
        <dbReference type="ARBA" id="ARBA00022638"/>
    </source>
</evidence>
<dbReference type="PANTHER" id="PTHR38107:SF3">
    <property type="entry name" value="LYSOZYME RRRD-RELATED"/>
    <property type="match status" value="1"/>
</dbReference>
<dbReference type="PANTHER" id="PTHR38107">
    <property type="match status" value="1"/>
</dbReference>
<evidence type="ECO:0000313" key="6">
    <source>
        <dbReference type="Proteomes" id="UP000006911"/>
    </source>
</evidence>
<dbReference type="InterPro" id="IPR051018">
    <property type="entry name" value="Bacteriophage_GH24"/>
</dbReference>
<feature type="signal peptide" evidence="4">
    <location>
        <begin position="1"/>
        <end position="20"/>
    </location>
</feature>
<evidence type="ECO:0000256" key="1">
    <source>
        <dbReference type="ARBA" id="ARBA00022529"/>
    </source>
</evidence>
<dbReference type="InterPro" id="IPR002196">
    <property type="entry name" value="Glyco_hydro_24"/>
</dbReference>
<dbReference type="InParanoid" id="D5GPX4"/>
<keyword evidence="4" id="KW-0732">Signal</keyword>
<dbReference type="KEGG" id="tml:GSTUM_00012061001"/>
<feature type="compositionally biased region" description="Low complexity" evidence="3">
    <location>
        <begin position="134"/>
        <end position="146"/>
    </location>
</feature>
<dbReference type="Proteomes" id="UP000006911">
    <property type="component" value="Unassembled WGS sequence"/>
</dbReference>
<dbReference type="EMBL" id="FN430379">
    <property type="protein sequence ID" value="CAZ86551.1"/>
    <property type="molecule type" value="Genomic_DNA"/>
</dbReference>
<dbReference type="RefSeq" id="XP_002842360.1">
    <property type="nucleotide sequence ID" value="XM_002842314.1"/>
</dbReference>
<gene>
    <name evidence="5" type="ORF">GSTUM_00012061001</name>
</gene>
<dbReference type="HOGENOM" id="CLU_1050501_0_0_1"/>
<dbReference type="AlphaFoldDB" id="D5GPX4"/>
<dbReference type="Gene3D" id="1.10.530.40">
    <property type="match status" value="1"/>
</dbReference>
<dbReference type="GO" id="GO:0042742">
    <property type="term" value="P:defense response to bacterium"/>
    <property type="evidence" value="ECO:0007669"/>
    <property type="project" value="UniProtKB-KW"/>
</dbReference>
<feature type="region of interest" description="Disordered" evidence="3">
    <location>
        <begin position="125"/>
        <end position="154"/>
    </location>
</feature>
<accession>D5GPX4</accession>
<dbReference type="SUPFAM" id="SSF53955">
    <property type="entry name" value="Lysozyme-like"/>
    <property type="match status" value="1"/>
</dbReference>